<proteinExistence type="inferred from homology"/>
<reference evidence="4 5" key="1">
    <citation type="journal article" date="2013" name="Nature">
        <title>Insights into bilaterian evolution from three spiralian genomes.</title>
        <authorList>
            <person name="Simakov O."/>
            <person name="Marletaz F."/>
            <person name="Cho S.J."/>
            <person name="Edsinger-Gonzales E."/>
            <person name="Havlak P."/>
            <person name="Hellsten U."/>
            <person name="Kuo D.H."/>
            <person name="Larsson T."/>
            <person name="Lv J."/>
            <person name="Arendt D."/>
            <person name="Savage R."/>
            <person name="Osoegawa K."/>
            <person name="de Jong P."/>
            <person name="Grimwood J."/>
            <person name="Chapman J.A."/>
            <person name="Shapiro H."/>
            <person name="Aerts A."/>
            <person name="Otillar R.P."/>
            <person name="Terry A.Y."/>
            <person name="Boore J.L."/>
            <person name="Grigoriev I.V."/>
            <person name="Lindberg D.R."/>
            <person name="Seaver E.C."/>
            <person name="Weisblat D.A."/>
            <person name="Putnam N.H."/>
            <person name="Rokhsar D.S."/>
        </authorList>
    </citation>
    <scope>NUCLEOTIDE SEQUENCE [LARGE SCALE GENOMIC DNA]</scope>
</reference>
<dbReference type="InterPro" id="IPR029058">
    <property type="entry name" value="AB_hydrolase_fold"/>
</dbReference>
<dbReference type="GeneID" id="20244833"/>
<comment type="similarity">
    <text evidence="1">Belongs to the type-B carboxylesterase/lipase family.</text>
</comment>
<dbReference type="EMBL" id="KB201802">
    <property type="protein sequence ID" value="ESO94438.1"/>
    <property type="molecule type" value="Genomic_DNA"/>
</dbReference>
<name>V3ZSL7_LOTGI</name>
<protein>
    <recommendedName>
        <fullName evidence="3">Carboxylesterase type B domain-containing protein</fullName>
    </recommendedName>
</protein>
<dbReference type="CTD" id="20244833"/>
<dbReference type="OrthoDB" id="6147159at2759"/>
<dbReference type="HOGENOM" id="CLU_006586_4_2_1"/>
<keyword evidence="5" id="KW-1185">Reference proteome</keyword>
<sequence length="224" mass="24355">MSRILNHFCVLLFFDIIAAEDVYVTTKYGKLVGNRYNISHDWAIDTFLGIPYGAPPTGSLRWKKSVPVKPWTGVKSAQNAGNICWQSGSDSWFPRTTTFTQSEDCLNLNVYTPRKTNSSLIPVMVYIHGGAFVRGSGLERIGKQLAIKDVVVVTLNYRLGPLGFLSTEDQAAPGNFGLLDQLLALQWVQDCIGGFSGDAGRVTVFGFSAGAASISLLLTSPLSK</sequence>
<evidence type="ECO:0000256" key="1">
    <source>
        <dbReference type="ARBA" id="ARBA00005964"/>
    </source>
</evidence>
<evidence type="ECO:0000313" key="5">
    <source>
        <dbReference type="Proteomes" id="UP000030746"/>
    </source>
</evidence>
<dbReference type="OMA" id="CVWRAMM"/>
<feature type="non-terminal residue" evidence="4">
    <location>
        <position position="224"/>
    </location>
</feature>
<feature type="signal peptide" evidence="2">
    <location>
        <begin position="1"/>
        <end position="19"/>
    </location>
</feature>
<dbReference type="Proteomes" id="UP000030746">
    <property type="component" value="Unassembled WGS sequence"/>
</dbReference>
<dbReference type="AlphaFoldDB" id="V3ZSL7"/>
<dbReference type="STRING" id="225164.V3ZSL7"/>
<dbReference type="InterPro" id="IPR051093">
    <property type="entry name" value="Neuroligin/BSAL"/>
</dbReference>
<dbReference type="Pfam" id="PF00135">
    <property type="entry name" value="COesterase"/>
    <property type="match status" value="1"/>
</dbReference>
<dbReference type="InterPro" id="IPR002018">
    <property type="entry name" value="CarbesteraseB"/>
</dbReference>
<evidence type="ECO:0000313" key="4">
    <source>
        <dbReference type="EMBL" id="ESO94438.1"/>
    </source>
</evidence>
<organism evidence="4 5">
    <name type="scientific">Lottia gigantea</name>
    <name type="common">Giant owl limpet</name>
    <dbReference type="NCBI Taxonomy" id="225164"/>
    <lineage>
        <taxon>Eukaryota</taxon>
        <taxon>Metazoa</taxon>
        <taxon>Spiralia</taxon>
        <taxon>Lophotrochozoa</taxon>
        <taxon>Mollusca</taxon>
        <taxon>Gastropoda</taxon>
        <taxon>Patellogastropoda</taxon>
        <taxon>Lottioidea</taxon>
        <taxon>Lottiidae</taxon>
        <taxon>Lottia</taxon>
    </lineage>
</organism>
<accession>V3ZSL7</accession>
<gene>
    <name evidence="4" type="ORF">LOTGIDRAFT_189120</name>
</gene>
<keyword evidence="2" id="KW-0732">Signal</keyword>
<feature type="domain" description="Carboxylesterase type B" evidence="3">
    <location>
        <begin position="22"/>
        <end position="224"/>
    </location>
</feature>
<dbReference type="SUPFAM" id="SSF53474">
    <property type="entry name" value="alpha/beta-Hydrolases"/>
    <property type="match status" value="1"/>
</dbReference>
<feature type="chain" id="PRO_5004716049" description="Carboxylesterase type B domain-containing protein" evidence="2">
    <location>
        <begin position="20"/>
        <end position="224"/>
    </location>
</feature>
<dbReference type="PANTHER" id="PTHR43903">
    <property type="entry name" value="NEUROLIGIN"/>
    <property type="match status" value="1"/>
</dbReference>
<dbReference type="KEGG" id="lgi:LOTGIDRAFT_189120"/>
<evidence type="ECO:0000256" key="2">
    <source>
        <dbReference type="SAM" id="SignalP"/>
    </source>
</evidence>
<evidence type="ECO:0000259" key="3">
    <source>
        <dbReference type="Pfam" id="PF00135"/>
    </source>
</evidence>
<dbReference type="Gene3D" id="3.40.50.1820">
    <property type="entry name" value="alpha/beta hydrolase"/>
    <property type="match status" value="1"/>
</dbReference>
<dbReference type="RefSeq" id="XP_009054723.1">
    <property type="nucleotide sequence ID" value="XM_009056475.1"/>
</dbReference>